<accession>A0A1J5QCH4</accession>
<dbReference type="EMBL" id="MLJW01000941">
    <property type="protein sequence ID" value="OIQ81305.1"/>
    <property type="molecule type" value="Genomic_DNA"/>
</dbReference>
<gene>
    <name evidence="2" type="ORF">GALL_369210</name>
</gene>
<sequence length="576" mass="66172">MQYNDTVNVAMLVDFPEGQASTIREYAIGIQTYSQHRVQILQVRSLKDHDLAQFDALILHYDLFSYPFETEAQLTSTMRGRISRFRGPKLAFAQDEYRACLQRIRTLNSMGITHLFTLAEESIWPIMYPKEFRHFGLSRVLTGYYSPSEMGISSPLAGQRDWLIGYRSRVTPSYLGELGEQKVRIAERVADFARAHNLPVNVSVRESDRIYGRAWLEFLRKSTICVGSESGSSSIDLSQEMQKSDENHDGNSNQLYPTRLANIIREAKVTKYSAISPRLFEYTEAGALMALLPGEYSGIIRPWEHYFPLDSDLGNLKNLIAFVQRQDEAQEMVLRAQQALLGEFLSYGELGRQVDSILGLASQDLKTVESIHMQVGHQHRSFRNTEIAPVPALPSRWYQLASKWITHPKIRATVIGYVRGIGKMKYTFRYFIDSYSRQNIKQVELLRRELATQGLFIRKWRFLFHVGLHRDLVLFLDECSQALELNLTLEVCRFEKRIWIEWRDVDRDIDTVLRRFPPVTPDVFEGSSGFYCSRGEFSSAKAIPLVSFAQMMDRDDSGNHYIAALLTQAASKVLSH</sequence>
<reference evidence="2" key="1">
    <citation type="submission" date="2016-10" db="EMBL/GenBank/DDBJ databases">
        <title>Sequence of Gallionella enrichment culture.</title>
        <authorList>
            <person name="Poehlein A."/>
            <person name="Muehling M."/>
            <person name="Daniel R."/>
        </authorList>
    </citation>
    <scope>NUCLEOTIDE SEQUENCE</scope>
</reference>
<evidence type="ECO:0008006" key="3">
    <source>
        <dbReference type="Google" id="ProtNLM"/>
    </source>
</evidence>
<organism evidence="2">
    <name type="scientific">mine drainage metagenome</name>
    <dbReference type="NCBI Taxonomy" id="410659"/>
    <lineage>
        <taxon>unclassified sequences</taxon>
        <taxon>metagenomes</taxon>
        <taxon>ecological metagenomes</taxon>
    </lineage>
</organism>
<dbReference type="AlphaFoldDB" id="A0A1J5QCH4"/>
<evidence type="ECO:0000256" key="1">
    <source>
        <dbReference type="SAM" id="MobiDB-lite"/>
    </source>
</evidence>
<evidence type="ECO:0000313" key="2">
    <source>
        <dbReference type="EMBL" id="OIQ81305.1"/>
    </source>
</evidence>
<proteinExistence type="predicted"/>
<name>A0A1J5QCH4_9ZZZZ</name>
<feature type="region of interest" description="Disordered" evidence="1">
    <location>
        <begin position="228"/>
        <end position="252"/>
    </location>
</feature>
<protein>
    <recommendedName>
        <fullName evidence="3">Glycosyltransferase family 1 protein</fullName>
    </recommendedName>
</protein>
<comment type="caution">
    <text evidence="2">The sequence shown here is derived from an EMBL/GenBank/DDBJ whole genome shotgun (WGS) entry which is preliminary data.</text>
</comment>